<comment type="subcellular location">
    <subcellularLocation>
        <location evidence="1">Cell membrane</location>
        <topology evidence="1">Multi-pass membrane protein</topology>
    </subcellularLocation>
</comment>
<proteinExistence type="inferred from homology"/>
<dbReference type="AlphaFoldDB" id="C4LD38"/>
<dbReference type="STRING" id="595494.Tola_2980"/>
<feature type="transmembrane region" description="Helical" evidence="8">
    <location>
        <begin position="148"/>
        <end position="165"/>
    </location>
</feature>
<dbReference type="InterPro" id="IPR004626">
    <property type="entry name" value="RarD"/>
</dbReference>
<evidence type="ECO:0000256" key="6">
    <source>
        <dbReference type="ARBA" id="ARBA00022989"/>
    </source>
</evidence>
<dbReference type="HOGENOM" id="CLU_054508_1_0_6"/>
<feature type="transmembrane region" description="Helical" evidence="8">
    <location>
        <begin position="240"/>
        <end position="259"/>
    </location>
</feature>
<dbReference type="OrthoDB" id="369870at2"/>
<dbReference type="PANTHER" id="PTHR22911:SF137">
    <property type="entry name" value="SOLUTE CARRIER FAMILY 35 MEMBER G2-RELATED"/>
    <property type="match status" value="1"/>
</dbReference>
<dbReference type="GO" id="GO:0005886">
    <property type="term" value="C:plasma membrane"/>
    <property type="evidence" value="ECO:0007669"/>
    <property type="project" value="UniProtKB-SubCell"/>
</dbReference>
<dbReference type="EMBL" id="CP001616">
    <property type="protein sequence ID" value="ACQ94569.1"/>
    <property type="molecule type" value="Genomic_DNA"/>
</dbReference>
<evidence type="ECO:0000256" key="5">
    <source>
        <dbReference type="ARBA" id="ARBA00022692"/>
    </source>
</evidence>
<evidence type="ECO:0000256" key="7">
    <source>
        <dbReference type="ARBA" id="ARBA00023136"/>
    </source>
</evidence>
<evidence type="ECO:0000256" key="2">
    <source>
        <dbReference type="ARBA" id="ARBA00007362"/>
    </source>
</evidence>
<name>C4LD38_TOLAT</name>
<evidence type="ECO:0000256" key="3">
    <source>
        <dbReference type="ARBA" id="ARBA00022448"/>
    </source>
</evidence>
<evidence type="ECO:0000256" key="4">
    <source>
        <dbReference type="ARBA" id="ARBA00022475"/>
    </source>
</evidence>
<feature type="transmembrane region" description="Helical" evidence="8">
    <location>
        <begin position="177"/>
        <end position="196"/>
    </location>
</feature>
<dbReference type="InterPro" id="IPR037185">
    <property type="entry name" value="EmrE-like"/>
</dbReference>
<dbReference type="Pfam" id="PF00892">
    <property type="entry name" value="EamA"/>
    <property type="match status" value="1"/>
</dbReference>
<dbReference type="RefSeq" id="WP_015880018.1">
    <property type="nucleotide sequence ID" value="NC_012691.1"/>
</dbReference>
<protein>
    <submittedName>
        <fullName evidence="10">RarD protein, DMT superfamily transporter</fullName>
    </submittedName>
</protein>
<gene>
    <name evidence="10" type="ordered locus">Tola_2980</name>
</gene>
<accession>C4LD38</accession>
<reference evidence="11" key="1">
    <citation type="submission" date="2009-05" db="EMBL/GenBank/DDBJ databases">
        <title>Complete sequence of Tolumonas auensis DSM 9187.</title>
        <authorList>
            <consortium name="US DOE Joint Genome Institute"/>
            <person name="Lucas S."/>
            <person name="Copeland A."/>
            <person name="Lapidus A."/>
            <person name="Glavina del Rio T."/>
            <person name="Tice H."/>
            <person name="Bruce D."/>
            <person name="Goodwin L."/>
            <person name="Pitluck S."/>
            <person name="Chertkov O."/>
            <person name="Brettin T."/>
            <person name="Detter J.C."/>
            <person name="Han C."/>
            <person name="Larimer F."/>
            <person name="Land M."/>
            <person name="Hauser L."/>
            <person name="Kyrpides N."/>
            <person name="Mikhailova N."/>
            <person name="Spring S."/>
            <person name="Beller H."/>
        </authorList>
    </citation>
    <scope>NUCLEOTIDE SEQUENCE [LARGE SCALE GENOMIC DNA]</scope>
    <source>
        <strain evidence="11">DSM 9187 / TA4</strain>
    </source>
</reference>
<evidence type="ECO:0000256" key="8">
    <source>
        <dbReference type="SAM" id="Phobius"/>
    </source>
</evidence>
<evidence type="ECO:0000259" key="9">
    <source>
        <dbReference type="Pfam" id="PF00892"/>
    </source>
</evidence>
<feature type="domain" description="EamA" evidence="9">
    <location>
        <begin position="6"/>
        <end position="140"/>
    </location>
</feature>
<dbReference type="PANTHER" id="PTHR22911">
    <property type="entry name" value="ACYL-MALONYL CONDENSING ENZYME-RELATED"/>
    <property type="match status" value="1"/>
</dbReference>
<comment type="similarity">
    <text evidence="2">Belongs to the EamA transporter family.</text>
</comment>
<keyword evidence="11" id="KW-1185">Reference proteome</keyword>
<evidence type="ECO:0000313" key="11">
    <source>
        <dbReference type="Proteomes" id="UP000009073"/>
    </source>
</evidence>
<feature type="transmembrane region" description="Helical" evidence="8">
    <location>
        <begin position="70"/>
        <end position="90"/>
    </location>
</feature>
<dbReference type="NCBIfam" id="TIGR00688">
    <property type="entry name" value="rarD"/>
    <property type="match status" value="1"/>
</dbReference>
<organism evidence="10 11">
    <name type="scientific">Tolumonas auensis (strain DSM 9187 / NBRC 110442 / TA 4)</name>
    <dbReference type="NCBI Taxonomy" id="595494"/>
    <lineage>
        <taxon>Bacteria</taxon>
        <taxon>Pseudomonadati</taxon>
        <taxon>Pseudomonadota</taxon>
        <taxon>Gammaproteobacteria</taxon>
        <taxon>Aeromonadales</taxon>
        <taxon>Aeromonadaceae</taxon>
        <taxon>Tolumonas</taxon>
    </lineage>
</organism>
<evidence type="ECO:0000256" key="1">
    <source>
        <dbReference type="ARBA" id="ARBA00004651"/>
    </source>
</evidence>
<feature type="transmembrane region" description="Helical" evidence="8">
    <location>
        <begin position="102"/>
        <end position="120"/>
    </location>
</feature>
<sequence>MKSSTKGMLYALTAFLIWGIAPLYFKHIGFVPAEEIVTHRIIWSCLFLILLVWWTKTGRQVVTVFRHPRYLALLTATALLIAGNWLLFIWAINHDHMLESSLGYFINPLLNILLGMLFLGERLRFWQWLAVALAVSGVLLQIVTLGVFPWIALSLASSFAVYGLIRKKIAVDSLTGLLVETVMLTPVAVWYLFWHADSATSQLTQNALSLNLWLIAAGIITTVPLLCFTAGAKRLRLSTIGFFQYLGPSLMFIFAITLYHEPIVWQKWLTFALIWSALVIFSWEALRFNRQN</sequence>
<dbReference type="Proteomes" id="UP000009073">
    <property type="component" value="Chromosome"/>
</dbReference>
<keyword evidence="4" id="KW-1003">Cell membrane</keyword>
<feature type="transmembrane region" description="Helical" evidence="8">
    <location>
        <begin position="37"/>
        <end position="54"/>
    </location>
</feature>
<keyword evidence="3" id="KW-0813">Transport</keyword>
<reference evidence="10 11" key="2">
    <citation type="journal article" date="2011" name="Stand. Genomic Sci.">
        <title>Complete genome sequence of Tolumonas auensis type strain (TA 4).</title>
        <authorList>
            <person name="Chertkov O."/>
            <person name="Copeland A."/>
            <person name="Lucas S."/>
            <person name="Lapidus A."/>
            <person name="Berry K.W."/>
            <person name="Detter J.C."/>
            <person name="Del Rio T.G."/>
            <person name="Hammon N."/>
            <person name="Dalin E."/>
            <person name="Tice H."/>
            <person name="Pitluck S."/>
            <person name="Richardson P."/>
            <person name="Bruce D."/>
            <person name="Goodwin L."/>
            <person name="Han C."/>
            <person name="Tapia R."/>
            <person name="Saunders E."/>
            <person name="Schmutz J."/>
            <person name="Brettin T."/>
            <person name="Larimer F."/>
            <person name="Land M."/>
            <person name="Hauser L."/>
            <person name="Spring S."/>
            <person name="Rohde M."/>
            <person name="Kyrpides N.C."/>
            <person name="Ivanova N."/>
            <person name="Goker M."/>
            <person name="Beller H.R."/>
            <person name="Klenk H.P."/>
            <person name="Woyke T."/>
        </authorList>
    </citation>
    <scope>NUCLEOTIDE SEQUENCE [LARGE SCALE GENOMIC DNA]</scope>
    <source>
        <strain evidence="11">DSM 9187 / TA4</strain>
    </source>
</reference>
<feature type="transmembrane region" description="Helical" evidence="8">
    <location>
        <begin position="7"/>
        <end position="25"/>
    </location>
</feature>
<dbReference type="SUPFAM" id="SSF103481">
    <property type="entry name" value="Multidrug resistance efflux transporter EmrE"/>
    <property type="match status" value="2"/>
</dbReference>
<feature type="transmembrane region" description="Helical" evidence="8">
    <location>
        <begin position="208"/>
        <end position="228"/>
    </location>
</feature>
<keyword evidence="6 8" id="KW-1133">Transmembrane helix</keyword>
<dbReference type="KEGG" id="tau:Tola_2980"/>
<keyword evidence="7 8" id="KW-0472">Membrane</keyword>
<feature type="transmembrane region" description="Helical" evidence="8">
    <location>
        <begin position="125"/>
        <end position="142"/>
    </location>
</feature>
<dbReference type="InterPro" id="IPR000620">
    <property type="entry name" value="EamA_dom"/>
</dbReference>
<evidence type="ECO:0000313" key="10">
    <source>
        <dbReference type="EMBL" id="ACQ94569.1"/>
    </source>
</evidence>
<feature type="transmembrane region" description="Helical" evidence="8">
    <location>
        <begin position="265"/>
        <end position="286"/>
    </location>
</feature>
<keyword evidence="5 8" id="KW-0812">Transmembrane</keyword>
<dbReference type="eggNOG" id="COG2962">
    <property type="taxonomic scope" value="Bacteria"/>
</dbReference>